<dbReference type="EMBL" id="LJPX01000150">
    <property type="protein sequence ID" value="KPW78580.1"/>
    <property type="molecule type" value="Genomic_DNA"/>
</dbReference>
<evidence type="ECO:0000313" key="2">
    <source>
        <dbReference type="Proteomes" id="UP000050564"/>
    </source>
</evidence>
<evidence type="ECO:0000313" key="1">
    <source>
        <dbReference type="EMBL" id="KPW78580.1"/>
    </source>
</evidence>
<organism evidence="1 2">
    <name type="scientific">Pseudomonas cannabina</name>
    <dbReference type="NCBI Taxonomy" id="86840"/>
    <lineage>
        <taxon>Bacteria</taxon>
        <taxon>Pseudomonadati</taxon>
        <taxon>Pseudomonadota</taxon>
        <taxon>Gammaproteobacteria</taxon>
        <taxon>Pseudomonadales</taxon>
        <taxon>Pseudomonadaceae</taxon>
        <taxon>Pseudomonas</taxon>
    </lineage>
</organism>
<comment type="caution">
    <text evidence="1">The sequence shown here is derived from an EMBL/GenBank/DDBJ whole genome shotgun (WGS) entry which is preliminary data.</text>
</comment>
<accession>A0A0P9LL70</accession>
<reference evidence="1 2" key="1">
    <citation type="submission" date="2015-09" db="EMBL/GenBank/DDBJ databases">
        <title>Genome announcement of multiple Pseudomonas syringae strains.</title>
        <authorList>
            <person name="Thakur S."/>
            <person name="Wang P.W."/>
            <person name="Gong Y."/>
            <person name="Weir B.S."/>
            <person name="Guttman D.S."/>
        </authorList>
    </citation>
    <scope>NUCLEOTIDE SEQUENCE [LARGE SCALE GENOMIC DNA]</scope>
    <source>
        <strain evidence="1 2">ICMP2823</strain>
    </source>
</reference>
<sequence length="92" mass="10437">MARQRHHPRRIQPLLRPSAESCSVCAKESGMSTPIVPSLIDEQLAEVAGTDPADVIKRAERLGFIGWPIKSYREPRGLWVHRYCKDQRNANS</sequence>
<dbReference type="AlphaFoldDB" id="A0A0P9LL70"/>
<protein>
    <submittedName>
        <fullName evidence="1">Uncharacterized protein</fullName>
    </submittedName>
</protein>
<gene>
    <name evidence="1" type="ORF">ALO81_101649</name>
</gene>
<dbReference type="Proteomes" id="UP000050564">
    <property type="component" value="Unassembled WGS sequence"/>
</dbReference>
<proteinExistence type="predicted"/>
<dbReference type="PATRIC" id="fig|86840.3.peg.614"/>
<name>A0A0P9LL70_PSECA</name>